<protein>
    <submittedName>
        <fullName evidence="9">ABC transporter permease</fullName>
    </submittedName>
</protein>
<feature type="domain" description="ABC3 transporter permease C-terminal" evidence="7">
    <location>
        <begin position="293"/>
        <end position="407"/>
    </location>
</feature>
<reference evidence="9 10" key="1">
    <citation type="submission" date="2016-08" db="EMBL/GenBank/DDBJ databases">
        <title>Draft genome of Fabibacter sp. strain SK-8.</title>
        <authorList>
            <person name="Wong S.-K."/>
            <person name="Hamasaki K."/>
            <person name="Yoshizawa S."/>
        </authorList>
    </citation>
    <scope>NUCLEOTIDE SEQUENCE [LARGE SCALE GENOMIC DNA]</scope>
    <source>
        <strain evidence="9 10">SK-8</strain>
    </source>
</reference>
<evidence type="ECO:0000256" key="5">
    <source>
        <dbReference type="ARBA" id="ARBA00023136"/>
    </source>
</evidence>
<keyword evidence="10" id="KW-1185">Reference proteome</keyword>
<evidence type="ECO:0000313" key="9">
    <source>
        <dbReference type="EMBL" id="OEK05875.1"/>
    </source>
</evidence>
<feature type="transmembrane region" description="Helical" evidence="6">
    <location>
        <begin position="763"/>
        <end position="785"/>
    </location>
</feature>
<evidence type="ECO:0000313" key="10">
    <source>
        <dbReference type="Proteomes" id="UP000095552"/>
    </source>
</evidence>
<feature type="transmembrane region" description="Helical" evidence="6">
    <location>
        <begin position="723"/>
        <end position="743"/>
    </location>
</feature>
<dbReference type="Pfam" id="PF12704">
    <property type="entry name" value="MacB_PCD"/>
    <property type="match status" value="2"/>
</dbReference>
<evidence type="ECO:0000259" key="7">
    <source>
        <dbReference type="Pfam" id="PF02687"/>
    </source>
</evidence>
<evidence type="ECO:0000256" key="3">
    <source>
        <dbReference type="ARBA" id="ARBA00022692"/>
    </source>
</evidence>
<keyword evidence="2" id="KW-1003">Cell membrane</keyword>
<feature type="transmembrane region" description="Helical" evidence="6">
    <location>
        <begin position="425"/>
        <end position="449"/>
    </location>
</feature>
<gene>
    <name evidence="9" type="ORF">BFP71_07100</name>
</gene>
<dbReference type="GO" id="GO:0005886">
    <property type="term" value="C:plasma membrane"/>
    <property type="evidence" value="ECO:0007669"/>
    <property type="project" value="UniProtKB-SubCell"/>
</dbReference>
<comment type="caution">
    <text evidence="9">The sequence shown here is derived from an EMBL/GenBank/DDBJ whole genome shotgun (WGS) entry which is preliminary data.</text>
</comment>
<feature type="transmembrane region" description="Helical" evidence="6">
    <location>
        <begin position="679"/>
        <end position="702"/>
    </location>
</feature>
<evidence type="ECO:0000256" key="4">
    <source>
        <dbReference type="ARBA" id="ARBA00022989"/>
    </source>
</evidence>
<evidence type="ECO:0000256" key="1">
    <source>
        <dbReference type="ARBA" id="ARBA00004651"/>
    </source>
</evidence>
<keyword evidence="5 6" id="KW-0472">Membrane</keyword>
<dbReference type="RefSeq" id="WP_069834793.1">
    <property type="nucleotide sequence ID" value="NZ_MDGQ01000004.1"/>
</dbReference>
<feature type="transmembrane region" description="Helical" evidence="6">
    <location>
        <begin position="287"/>
        <end position="308"/>
    </location>
</feature>
<keyword evidence="3 6" id="KW-0812">Transmembrane</keyword>
<feature type="domain" description="MacB-like periplasmic core" evidence="8">
    <location>
        <begin position="20"/>
        <end position="241"/>
    </location>
</feature>
<feature type="transmembrane region" description="Helical" evidence="6">
    <location>
        <begin position="21"/>
        <end position="41"/>
    </location>
</feature>
<dbReference type="InterPro" id="IPR050250">
    <property type="entry name" value="Macrolide_Exporter_MacB"/>
</dbReference>
<dbReference type="OrthoDB" id="5933722at2"/>
<organism evidence="9 10">
    <name type="scientific">Roseivirga misakiensis</name>
    <dbReference type="NCBI Taxonomy" id="1563681"/>
    <lineage>
        <taxon>Bacteria</taxon>
        <taxon>Pseudomonadati</taxon>
        <taxon>Bacteroidota</taxon>
        <taxon>Cytophagia</taxon>
        <taxon>Cytophagales</taxon>
        <taxon>Roseivirgaceae</taxon>
        <taxon>Roseivirga</taxon>
    </lineage>
</organism>
<accession>A0A1E5T3A8</accession>
<keyword evidence="4 6" id="KW-1133">Transmembrane helix</keyword>
<dbReference type="Pfam" id="PF02687">
    <property type="entry name" value="FtsX"/>
    <property type="match status" value="2"/>
</dbReference>
<sequence length="802" mass="90378">MFKNNLKVAFRSLLKNRVFSLINVTGLALGIAASLLILQYVNYELSYEDFNEKADQIYRLKTNRYNQGQLSTEWASGVVSIGHILNEAFPEVERFARLTRTGGVLSQGDVEFKEERIYFANQDVFQIFGKEILHGNPETALTELNTIAISASTAKRYFGRTDVVGQSLMFNREQSVNIAAVFADAPDNTHFKFDILVSWANQEANDEDGNLNTVWYWDGYFNYIELTEGTDPEEFTAKIDKFIDERWGEEMRNADTWMDFELQPMRDIHLYSNFIGEAEVNGDGDSVYALLGISFFIILIAWVNYVNLATAKSMERAREVGLRKVLGSQKGQLIRQFLTESLLINLFAVALAFGIVVLVIPSFSRLADQPMTLALFTQQGFWIGLATLFLVGTFLSGMYPAFVLSSYKPIDTLKGGSMSNSGGAWLRKGLVVFQFMASIGLIIGTYTVYEQISYMRNQDLGVDINQTLVINGPLVLDSTYSEKLTAFNDVLEANANIENVVVSTVVPGREVGWNAGGIRREGAPDSEGKQYRVLGFGYEYVETFDLKIIAGRTFSEEFGDEESKILFSRSAVKDFGFESPEDALNQRIFFWGNIYTVIGVLEDYHHNSLKEDYDKLIFRLIPNANNYYSIKYNAANTQQVIQLAEEKWLEFFPGNPFEYFFLDDSFEEQYAADRQFGSVFTIFSGLAILVACLGLFGLAAFMTSKRIKEIGVRKVLGASVPSILKLLSVDFLKLILVAVLLAIPLSYYGMNQWLSGFAFRIDLYWYIFAVPSALVMLIALATVSFQTARAARANPVDSLRYE</sequence>
<dbReference type="InterPro" id="IPR003838">
    <property type="entry name" value="ABC3_permease_C"/>
</dbReference>
<feature type="domain" description="ABC3 transporter permease C-terminal" evidence="7">
    <location>
        <begin position="682"/>
        <end position="795"/>
    </location>
</feature>
<dbReference type="Proteomes" id="UP000095552">
    <property type="component" value="Unassembled WGS sequence"/>
</dbReference>
<dbReference type="EMBL" id="MDGQ01000004">
    <property type="protein sequence ID" value="OEK05875.1"/>
    <property type="molecule type" value="Genomic_DNA"/>
</dbReference>
<name>A0A1E5T3A8_9BACT</name>
<dbReference type="GO" id="GO:0022857">
    <property type="term" value="F:transmembrane transporter activity"/>
    <property type="evidence" value="ECO:0007669"/>
    <property type="project" value="TreeGrafter"/>
</dbReference>
<comment type="subcellular location">
    <subcellularLocation>
        <location evidence="1">Cell membrane</location>
        <topology evidence="1">Multi-pass membrane protein</topology>
    </subcellularLocation>
</comment>
<feature type="transmembrane region" description="Helical" evidence="6">
    <location>
        <begin position="342"/>
        <end position="361"/>
    </location>
</feature>
<proteinExistence type="predicted"/>
<feature type="transmembrane region" description="Helical" evidence="6">
    <location>
        <begin position="381"/>
        <end position="404"/>
    </location>
</feature>
<evidence type="ECO:0000259" key="8">
    <source>
        <dbReference type="Pfam" id="PF12704"/>
    </source>
</evidence>
<feature type="domain" description="MacB-like periplasmic core" evidence="8">
    <location>
        <begin position="439"/>
        <end position="608"/>
    </location>
</feature>
<dbReference type="AlphaFoldDB" id="A0A1E5T3A8"/>
<dbReference type="InterPro" id="IPR025857">
    <property type="entry name" value="MacB_PCD"/>
</dbReference>
<dbReference type="PANTHER" id="PTHR30572">
    <property type="entry name" value="MEMBRANE COMPONENT OF TRANSPORTER-RELATED"/>
    <property type="match status" value="1"/>
</dbReference>
<evidence type="ECO:0000256" key="6">
    <source>
        <dbReference type="SAM" id="Phobius"/>
    </source>
</evidence>
<dbReference type="PANTHER" id="PTHR30572:SF18">
    <property type="entry name" value="ABC-TYPE MACROLIDE FAMILY EXPORT SYSTEM PERMEASE COMPONENT 2"/>
    <property type="match status" value="1"/>
</dbReference>
<dbReference type="STRING" id="1563681.BFP71_07100"/>
<evidence type="ECO:0000256" key="2">
    <source>
        <dbReference type="ARBA" id="ARBA00022475"/>
    </source>
</evidence>